<dbReference type="RefSeq" id="WP_006300148.1">
    <property type="nucleotide sequence ID" value="NZ_CM001022.1"/>
</dbReference>
<sequence length="263" mass="29689">MIPVLGPLWTRLNRSSGALLMLDFDGTLAPFRESRLQTRPYPGIPILLETLGRESRTRVVLVTGRPAKSLQNLLRLHPSPEIWGSHGAERLRPDGTYQEPDLDSARKEGLRRAHWSALLGLPPHKVERKPVSVAAHWRGIPQGERGRIRKALQARWTTVAERYNLQLLPFDGGLEMVVPGFHKGRAVARLLEETDPTHPAAYLGDDLTDERAFAALGTRGLSVLVRGAWRPTRAQAWIRPPEEVLAFLEGWCFHTLLRNRRFP</sequence>
<dbReference type="Gene3D" id="3.30.70.1020">
    <property type="entry name" value="Trehalose-6-phosphate phosphatase related protein, domain 2"/>
    <property type="match status" value="1"/>
</dbReference>
<comment type="pathway">
    <text evidence="2">Glycan biosynthesis; trehalose biosynthesis.</text>
</comment>
<dbReference type="UniPathway" id="UPA00299"/>
<comment type="function">
    <text evidence="2">Removes the phosphate from trehalose 6-phosphate to produce free trehalose.</text>
</comment>
<dbReference type="InterPro" id="IPR036412">
    <property type="entry name" value="HAD-like_sf"/>
</dbReference>
<name>E3D0H5_9BACT</name>
<keyword evidence="1 2" id="KW-0378">Hydrolase</keyword>
<dbReference type="AlphaFoldDB" id="E3D0H5"/>
<dbReference type="PANTHER" id="PTHR43768">
    <property type="entry name" value="TREHALOSE 6-PHOSPHATE PHOSPHATASE"/>
    <property type="match status" value="1"/>
</dbReference>
<dbReference type="GO" id="GO:0004805">
    <property type="term" value="F:trehalose-phosphatase activity"/>
    <property type="evidence" value="ECO:0007669"/>
    <property type="project" value="UniProtKB-EC"/>
</dbReference>
<evidence type="ECO:0000256" key="1">
    <source>
        <dbReference type="ARBA" id="ARBA00022801"/>
    </source>
</evidence>
<dbReference type="Proteomes" id="UP000005096">
    <property type="component" value="Chromosome"/>
</dbReference>
<dbReference type="HOGENOM" id="CLU_037265_2_1_0"/>
<evidence type="ECO:0000313" key="3">
    <source>
        <dbReference type="EMBL" id="EFQ22994.1"/>
    </source>
</evidence>
<dbReference type="OrthoDB" id="9797743at2"/>
<dbReference type="EC" id="3.1.3.12" evidence="2"/>
<dbReference type="InterPro" id="IPR044651">
    <property type="entry name" value="OTSB-like"/>
</dbReference>
<dbReference type="NCBIfam" id="TIGR00685">
    <property type="entry name" value="T6PP"/>
    <property type="match status" value="1"/>
</dbReference>
<keyword evidence="2" id="KW-0460">Magnesium</keyword>
<dbReference type="Pfam" id="PF02358">
    <property type="entry name" value="Trehalose_PPase"/>
    <property type="match status" value="1"/>
</dbReference>
<accession>E3D0H5</accession>
<dbReference type="EMBL" id="CM001022">
    <property type="protein sequence ID" value="EFQ22994.1"/>
    <property type="molecule type" value="Genomic_DNA"/>
</dbReference>
<organism evidence="3 4">
    <name type="scientific">Aminomonas paucivorans DSM 12260</name>
    <dbReference type="NCBI Taxonomy" id="584708"/>
    <lineage>
        <taxon>Bacteria</taxon>
        <taxon>Thermotogati</taxon>
        <taxon>Synergistota</taxon>
        <taxon>Synergistia</taxon>
        <taxon>Synergistales</taxon>
        <taxon>Synergistaceae</taxon>
        <taxon>Aminomonas</taxon>
    </lineage>
</organism>
<comment type="similarity">
    <text evidence="2">Belongs to the trehalose phosphatase family.</text>
</comment>
<protein>
    <recommendedName>
        <fullName evidence="2">Trehalose 6-phosphate phosphatase</fullName>
        <ecNumber evidence="2">3.1.3.12</ecNumber>
    </recommendedName>
</protein>
<dbReference type="InterPro" id="IPR023214">
    <property type="entry name" value="HAD_sf"/>
</dbReference>
<keyword evidence="2" id="KW-0479">Metal-binding</keyword>
<comment type="cofactor">
    <cofactor evidence="2">
        <name>Mg(2+)</name>
        <dbReference type="ChEBI" id="CHEBI:18420"/>
    </cofactor>
</comment>
<evidence type="ECO:0000313" key="4">
    <source>
        <dbReference type="Proteomes" id="UP000005096"/>
    </source>
</evidence>
<dbReference type="GO" id="GO:0005992">
    <property type="term" value="P:trehalose biosynthetic process"/>
    <property type="evidence" value="ECO:0007669"/>
    <property type="project" value="UniProtKB-UniPathway"/>
</dbReference>
<dbReference type="PaxDb" id="584708-Apau_0561"/>
<proteinExistence type="inferred from homology"/>
<reference evidence="3 4" key="1">
    <citation type="journal article" date="2010" name="Stand. Genomic Sci.">
        <title>Non-contiguous finished genome sequence of Aminomonas paucivorans type strain (GLU-3).</title>
        <authorList>
            <person name="Pitluck S."/>
            <person name="Yasawong M."/>
            <person name="Held B."/>
            <person name="Lapidus A."/>
            <person name="Nolan M."/>
            <person name="Copeland A."/>
            <person name="Lucas S."/>
            <person name="Del Rio T.G."/>
            <person name="Tice H."/>
            <person name="Cheng J.F."/>
            <person name="Chertkov O."/>
            <person name="Goodwin L."/>
            <person name="Tapia R."/>
            <person name="Han C."/>
            <person name="Liolios K."/>
            <person name="Ivanova N."/>
            <person name="Mavromatis K."/>
            <person name="Ovchinnikova G."/>
            <person name="Pati A."/>
            <person name="Chen A."/>
            <person name="Palaniappan K."/>
            <person name="Land M."/>
            <person name="Hauser L."/>
            <person name="Chang Y.J."/>
            <person name="Jeffries C.D."/>
            <person name="Pukall R."/>
            <person name="Spring S."/>
            <person name="Rohde M."/>
            <person name="Sikorski J."/>
            <person name="Goker M."/>
            <person name="Woyke T."/>
            <person name="Bristow J."/>
            <person name="Eisen J.A."/>
            <person name="Markowitz V."/>
            <person name="Hugenholtz P."/>
            <person name="Kyrpides N.C."/>
            <person name="Klenk H.P."/>
        </authorList>
    </citation>
    <scope>NUCLEOTIDE SEQUENCE [LARGE SCALE GENOMIC DNA]</scope>
    <source>
        <strain evidence="3 4">DSM 12260</strain>
    </source>
</reference>
<dbReference type="SUPFAM" id="SSF56784">
    <property type="entry name" value="HAD-like"/>
    <property type="match status" value="1"/>
</dbReference>
<comment type="catalytic activity">
    <reaction evidence="2">
        <text>alpha,alpha-trehalose 6-phosphate + H2O = alpha,alpha-trehalose + phosphate</text>
        <dbReference type="Rhea" id="RHEA:23420"/>
        <dbReference type="ChEBI" id="CHEBI:15377"/>
        <dbReference type="ChEBI" id="CHEBI:16551"/>
        <dbReference type="ChEBI" id="CHEBI:43474"/>
        <dbReference type="ChEBI" id="CHEBI:58429"/>
        <dbReference type="EC" id="3.1.3.12"/>
    </reaction>
</comment>
<keyword evidence="4" id="KW-1185">Reference proteome</keyword>
<dbReference type="STRING" id="584708.Apau_0561"/>
<dbReference type="InterPro" id="IPR003337">
    <property type="entry name" value="Trehalose_PPase"/>
</dbReference>
<gene>
    <name evidence="3" type="ORF">Apau_0561</name>
</gene>
<dbReference type="GO" id="GO:0046872">
    <property type="term" value="F:metal ion binding"/>
    <property type="evidence" value="ECO:0007669"/>
    <property type="project" value="UniProtKB-KW"/>
</dbReference>
<dbReference type="PANTHER" id="PTHR43768:SF3">
    <property type="entry name" value="TREHALOSE 6-PHOSPHATE PHOSPHATASE"/>
    <property type="match status" value="1"/>
</dbReference>
<dbReference type="Gene3D" id="3.40.50.1000">
    <property type="entry name" value="HAD superfamily/HAD-like"/>
    <property type="match status" value="1"/>
</dbReference>
<evidence type="ECO:0000256" key="2">
    <source>
        <dbReference type="RuleBase" id="RU361117"/>
    </source>
</evidence>
<dbReference type="eggNOG" id="COG1877">
    <property type="taxonomic scope" value="Bacteria"/>
</dbReference>